<evidence type="ECO:0000256" key="1">
    <source>
        <dbReference type="SAM" id="Phobius"/>
    </source>
</evidence>
<comment type="caution">
    <text evidence="2">The sequence shown here is derived from an EMBL/GenBank/DDBJ whole genome shotgun (WGS) entry which is preliminary data.</text>
</comment>
<dbReference type="AlphaFoldDB" id="A0A2I1M5W3"/>
<reference evidence="2 3" key="1">
    <citation type="submission" date="2017-12" db="EMBL/GenBank/DDBJ databases">
        <title>Phylogenetic diversity of female urinary microbiome.</title>
        <authorList>
            <person name="Thomas-White K."/>
            <person name="Wolfe A.J."/>
        </authorList>
    </citation>
    <scope>NUCLEOTIDE SEQUENCE [LARGE SCALE GENOMIC DNA]</scope>
    <source>
        <strain evidence="2 3">UMB0064</strain>
    </source>
</reference>
<dbReference type="InterPro" id="IPR021707">
    <property type="entry name" value="DUF3290"/>
</dbReference>
<keyword evidence="1" id="KW-1133">Transmembrane helix</keyword>
<dbReference type="Pfam" id="PF11694">
    <property type="entry name" value="DUF3290"/>
    <property type="match status" value="1"/>
</dbReference>
<dbReference type="RefSeq" id="WP_021618048.1">
    <property type="nucleotide sequence ID" value="NZ_JAHACM010000003.1"/>
</dbReference>
<keyword evidence="1" id="KW-0812">Transmembrane</keyword>
<gene>
    <name evidence="2" type="ORF">CYJ32_03765</name>
</gene>
<keyword evidence="1" id="KW-0472">Membrane</keyword>
<evidence type="ECO:0000313" key="2">
    <source>
        <dbReference type="EMBL" id="PKZ15497.1"/>
    </source>
</evidence>
<feature type="transmembrane region" description="Helical" evidence="1">
    <location>
        <begin position="51"/>
        <end position="70"/>
    </location>
</feature>
<dbReference type="GeneID" id="35869199"/>
<dbReference type="Proteomes" id="UP000242263">
    <property type="component" value="Unassembled WGS sequence"/>
</dbReference>
<dbReference type="EMBL" id="PKGU01000002">
    <property type="protein sequence ID" value="PKZ15497.1"/>
    <property type="molecule type" value="Genomic_DNA"/>
</dbReference>
<organism evidence="2 3">
    <name type="scientific">Alloscardovia omnicolens</name>
    <dbReference type="NCBI Taxonomy" id="419015"/>
    <lineage>
        <taxon>Bacteria</taxon>
        <taxon>Bacillati</taxon>
        <taxon>Actinomycetota</taxon>
        <taxon>Actinomycetes</taxon>
        <taxon>Bifidobacteriales</taxon>
        <taxon>Bifidobacteriaceae</taxon>
        <taxon>Alloscardovia</taxon>
    </lineage>
</organism>
<accession>A0A2I1M5W3</accession>
<name>A0A2I1M5W3_9BIFI</name>
<protein>
    <submittedName>
        <fullName evidence="2">DUF3290 domain-containing protein</fullName>
    </submittedName>
</protein>
<feature type="transmembrane region" description="Helical" evidence="1">
    <location>
        <begin position="20"/>
        <end position="39"/>
    </location>
</feature>
<evidence type="ECO:0000313" key="3">
    <source>
        <dbReference type="Proteomes" id="UP000242263"/>
    </source>
</evidence>
<proteinExistence type="predicted"/>
<sequence>MHFYTLAYITQHQSANVTLRLVILIALFVALLFTSLRYLHNKMKTRLRDLSIGLVVLFTILLGINVQDYMQSYRDVSQAQMLSKFFTSISIDHNVPVKDIVVNSTTLKDGMIVRFNEEDYTVHLGDDNNTYTLERTHVIDHHVYID</sequence>